<gene>
    <name evidence="2" type="ORF">PVT01_050006200</name>
</gene>
<organism evidence="2 3">
    <name type="scientific">Plasmodium vivax</name>
    <name type="common">malaria parasite P. vivax</name>
    <dbReference type="NCBI Taxonomy" id="5855"/>
    <lineage>
        <taxon>Eukaryota</taxon>
        <taxon>Sar</taxon>
        <taxon>Alveolata</taxon>
        <taxon>Apicomplexa</taxon>
        <taxon>Aconoidasida</taxon>
        <taxon>Haemosporida</taxon>
        <taxon>Plasmodiidae</taxon>
        <taxon>Plasmodium</taxon>
        <taxon>Plasmodium (Plasmodium)</taxon>
    </lineage>
</organism>
<dbReference type="AlphaFoldDB" id="A0A1G4GT39"/>
<evidence type="ECO:0000313" key="2">
    <source>
        <dbReference type="EMBL" id="SCO65761.1"/>
    </source>
</evidence>
<protein>
    <submittedName>
        <fullName evidence="2">VIR protein</fullName>
    </submittedName>
</protein>
<keyword evidence="1" id="KW-0472">Membrane</keyword>
<name>A0A1G4GT39_PLAVI</name>
<evidence type="ECO:0000313" key="3">
    <source>
        <dbReference type="Proteomes" id="UP000196402"/>
    </source>
</evidence>
<dbReference type="VEuPathDB" id="PlasmoDB:PVW1_050008000"/>
<keyword evidence="1" id="KW-1133">Transmembrane helix</keyword>
<dbReference type="Proteomes" id="UP000196402">
    <property type="component" value="Chromosome 5"/>
</dbReference>
<evidence type="ECO:0000256" key="1">
    <source>
        <dbReference type="SAM" id="Phobius"/>
    </source>
</evidence>
<dbReference type="VEuPathDB" id="PlasmoDB:PVP01_0503000"/>
<feature type="transmembrane region" description="Helical" evidence="1">
    <location>
        <begin position="12"/>
        <end position="31"/>
    </location>
</feature>
<dbReference type="EMBL" id="LT615243">
    <property type="protein sequence ID" value="SCO65761.1"/>
    <property type="molecule type" value="Genomic_DNA"/>
</dbReference>
<sequence>MSPNQQNHGSKKITLFTILFIYFNSSIYFQYEVLNNLYSLDYSTKFYEYDNEKQKSELVKMMKDFYECYANIKDTDFGKANHYRIDYRTFIHDNIDLYKEIKSECGADETVKNYCSNYNNYKNSYVQEDNEYFEKREKLKARIEESRERTTNAHPEKLSSTFDLFSDDDLSTTVRRSIMSGSAAITIVGIFYLFKFIPFGSWFNSLFGRKNKRGKNIDDVNNLPFSPMPMHGLINYDRREYNLLHSFE</sequence>
<accession>A0A1G4GT39</accession>
<feature type="transmembrane region" description="Helical" evidence="1">
    <location>
        <begin position="178"/>
        <end position="203"/>
    </location>
</feature>
<dbReference type="VEuPathDB" id="PlasmoDB:PVX_088797"/>
<dbReference type="VEuPathDB" id="PlasmoDB:PVPAM_050010500"/>
<reference evidence="2 3" key="1">
    <citation type="submission" date="2016-07" db="EMBL/GenBank/DDBJ databases">
        <authorList>
            <consortium name="Pathogen Informatics"/>
        </authorList>
    </citation>
    <scope>NUCLEOTIDE SEQUENCE [LARGE SCALE GENOMIC DNA]</scope>
</reference>
<proteinExistence type="predicted"/>
<keyword evidence="1" id="KW-0812">Transmembrane</keyword>